<dbReference type="PANTHER" id="PTHR31708:SF0">
    <property type="entry name" value="ABPBG26-RELATED"/>
    <property type="match status" value="1"/>
</dbReference>
<dbReference type="Gene3D" id="1.20.920.50">
    <property type="match status" value="1"/>
</dbReference>
<evidence type="ECO:0000256" key="1">
    <source>
        <dbReference type="ARBA" id="ARBA00004613"/>
    </source>
</evidence>
<sequence>MKGTLLLLALLVTGELGFQKTEACITYFETYATMLSGNKIIMNALISKFEPTAEERAAYEKIQECYNEAGVDGKTLDTLLLVTSSLPQTPCTHGTSDPYNQ</sequence>
<keyword evidence="3" id="KW-0964">Secreted</keyword>
<dbReference type="PROSITE" id="PS51311">
    <property type="entry name" value="SCGB"/>
    <property type="match status" value="1"/>
</dbReference>
<dbReference type="GeneID" id="113837185"/>
<keyword evidence="4 5" id="KW-0732">Signal</keyword>
<dbReference type="Pfam" id="PF09252">
    <property type="entry name" value="Feld-I_B"/>
    <property type="match status" value="1"/>
</dbReference>
<name>A0A9J7H7N6_CRIGR</name>
<dbReference type="InterPro" id="IPR016126">
    <property type="entry name" value="Secretoglobin"/>
</dbReference>
<evidence type="ECO:0000256" key="3">
    <source>
        <dbReference type="ARBA" id="ARBA00022525"/>
    </source>
</evidence>
<dbReference type="InterPro" id="IPR035960">
    <property type="entry name" value="Secretoglobin_sf"/>
</dbReference>
<dbReference type="OrthoDB" id="9591489at2759"/>
<dbReference type="InterPro" id="IPR015332">
    <property type="entry name" value="CH2-like"/>
</dbReference>
<dbReference type="AlphaFoldDB" id="A0A9J7H7N6"/>
<dbReference type="RefSeq" id="XP_035305418.1">
    <property type="nucleotide sequence ID" value="XM_035449527.1"/>
</dbReference>
<evidence type="ECO:0000256" key="2">
    <source>
        <dbReference type="ARBA" id="ARBA00008650"/>
    </source>
</evidence>
<feature type="chain" id="PRO_5039938931" evidence="5">
    <location>
        <begin position="24"/>
        <end position="101"/>
    </location>
</feature>
<evidence type="ECO:0000313" key="7">
    <source>
        <dbReference type="RefSeq" id="XP_035305418.1"/>
    </source>
</evidence>
<feature type="signal peptide" evidence="5">
    <location>
        <begin position="1"/>
        <end position="23"/>
    </location>
</feature>
<keyword evidence="6" id="KW-1185">Reference proteome</keyword>
<dbReference type="SUPFAM" id="SSF48201">
    <property type="entry name" value="Uteroglobin-like"/>
    <property type="match status" value="1"/>
</dbReference>
<dbReference type="KEGG" id="cge:113837185"/>
<reference evidence="6" key="1">
    <citation type="journal article" date="2018" name="Biotechnol. Bioeng.">
        <title>A reference genome of the Chinese hamster based on a hybrid assembly strategy.</title>
        <authorList>
            <person name="Rupp O."/>
            <person name="MacDonald M.L."/>
            <person name="Li S."/>
            <person name="Dhiman H."/>
            <person name="Polson S."/>
            <person name="Griep S."/>
            <person name="Heffner K."/>
            <person name="Hernandez I."/>
            <person name="Brinkrolf K."/>
            <person name="Jadhav V."/>
            <person name="Samoudi M."/>
            <person name="Hao H."/>
            <person name="Kingham B."/>
            <person name="Goesmann A."/>
            <person name="Betenbaugh M.J."/>
            <person name="Lewis N.E."/>
            <person name="Borth N."/>
            <person name="Lee K.H."/>
        </authorList>
    </citation>
    <scope>NUCLEOTIDE SEQUENCE [LARGE SCALE GENOMIC DNA]</scope>
    <source>
        <strain evidence="6">17A/GY</strain>
    </source>
</reference>
<comment type="similarity">
    <text evidence="2">Belongs to the secretoglobin family.</text>
</comment>
<dbReference type="GO" id="GO:0005615">
    <property type="term" value="C:extracellular space"/>
    <property type="evidence" value="ECO:0007669"/>
    <property type="project" value="InterPro"/>
</dbReference>
<dbReference type="PANTHER" id="PTHR31708">
    <property type="entry name" value="ABPBG26-RELATED"/>
    <property type="match status" value="1"/>
</dbReference>
<evidence type="ECO:0000256" key="4">
    <source>
        <dbReference type="ARBA" id="ARBA00022729"/>
    </source>
</evidence>
<reference evidence="7" key="3">
    <citation type="submission" date="2025-08" db="UniProtKB">
        <authorList>
            <consortium name="RefSeq"/>
        </authorList>
    </citation>
    <scope>IDENTIFICATION</scope>
    <source>
        <strain evidence="7">17A/GY</strain>
        <tissue evidence="7">Liver</tissue>
    </source>
</reference>
<reference evidence="6" key="2">
    <citation type="journal article" date="2020" name="Biotechnol. Bioeng.">
        <title>Chromosome-scale scaffolds for the Chinese hamster reference genome assembly to facilitate the study of the CHO epigenome.</title>
        <authorList>
            <person name="Hilliard W."/>
            <person name="MacDonald M."/>
            <person name="Lee K.H."/>
        </authorList>
    </citation>
    <scope>NUCLEOTIDE SEQUENCE [LARGE SCALE GENOMIC DNA]</scope>
    <source>
        <strain evidence="6">17A/GY</strain>
    </source>
</reference>
<proteinExistence type="inferred from homology"/>
<dbReference type="Proteomes" id="UP001108280">
    <property type="component" value="Chromosome 9"/>
</dbReference>
<organism evidence="6 7">
    <name type="scientific">Cricetulus griseus</name>
    <name type="common">Chinese hamster</name>
    <name type="synonym">Cricetulus barabensis griseus</name>
    <dbReference type="NCBI Taxonomy" id="10029"/>
    <lineage>
        <taxon>Eukaryota</taxon>
        <taxon>Metazoa</taxon>
        <taxon>Chordata</taxon>
        <taxon>Craniata</taxon>
        <taxon>Vertebrata</taxon>
        <taxon>Euteleostomi</taxon>
        <taxon>Mammalia</taxon>
        <taxon>Eutheria</taxon>
        <taxon>Euarchontoglires</taxon>
        <taxon>Glires</taxon>
        <taxon>Rodentia</taxon>
        <taxon>Myomorpha</taxon>
        <taxon>Muroidea</taxon>
        <taxon>Cricetidae</taxon>
        <taxon>Cricetinae</taxon>
        <taxon>Cricetulus</taxon>
    </lineage>
</organism>
<gene>
    <name evidence="7" type="primary">LOC113837185</name>
</gene>
<evidence type="ECO:0000313" key="6">
    <source>
        <dbReference type="Proteomes" id="UP001108280"/>
    </source>
</evidence>
<comment type="subcellular location">
    <subcellularLocation>
        <location evidence="1">Secreted</location>
    </subcellularLocation>
</comment>
<accession>A0A9J7H7N6</accession>
<protein>
    <submittedName>
        <fullName evidence="7">Androgen-binding protein homolog</fullName>
    </submittedName>
</protein>
<dbReference type="InterPro" id="IPR053723">
    <property type="entry name" value="Secretoglobin_Domain_sf"/>
</dbReference>
<evidence type="ECO:0000256" key="5">
    <source>
        <dbReference type="SAM" id="SignalP"/>
    </source>
</evidence>